<accession>A0A1V3X9G7</accession>
<name>A0A1V3X9G7_MYCKA</name>
<feature type="region of interest" description="Disordered" evidence="1">
    <location>
        <begin position="26"/>
        <end position="51"/>
    </location>
</feature>
<dbReference type="EMBL" id="MVBM01000003">
    <property type="protein sequence ID" value="OOK75768.1"/>
    <property type="molecule type" value="Genomic_DNA"/>
</dbReference>
<reference evidence="2 3" key="1">
    <citation type="submission" date="2017-02" db="EMBL/GenBank/DDBJ databases">
        <title>Complete genome sequences of Mycobacterium kansasii strains isolated from rhesus macaques.</title>
        <authorList>
            <person name="Panda A."/>
            <person name="Nagaraj S."/>
            <person name="Zhao X."/>
            <person name="Tettelin H."/>
            <person name="Detolla L.J."/>
        </authorList>
    </citation>
    <scope>NUCLEOTIDE SEQUENCE [LARGE SCALE GENOMIC DNA]</scope>
    <source>
        <strain evidence="2 3">11-3813</strain>
    </source>
</reference>
<gene>
    <name evidence="2" type="ORF">BZL30_4164</name>
</gene>
<dbReference type="AlphaFoldDB" id="A0A1V3X9G7"/>
<organism evidence="2 3">
    <name type="scientific">Mycobacterium kansasii</name>
    <dbReference type="NCBI Taxonomy" id="1768"/>
    <lineage>
        <taxon>Bacteria</taxon>
        <taxon>Bacillati</taxon>
        <taxon>Actinomycetota</taxon>
        <taxon>Actinomycetes</taxon>
        <taxon>Mycobacteriales</taxon>
        <taxon>Mycobacteriaceae</taxon>
        <taxon>Mycobacterium</taxon>
    </lineage>
</organism>
<comment type="caution">
    <text evidence="2">The sequence shown here is derived from an EMBL/GenBank/DDBJ whole genome shotgun (WGS) entry which is preliminary data.</text>
</comment>
<sequence>MTEESRRGRARVPAGYSCGTAHIPVSTPGTAARGRIDNSVRKFPKSAPLGA</sequence>
<evidence type="ECO:0000256" key="1">
    <source>
        <dbReference type="SAM" id="MobiDB-lite"/>
    </source>
</evidence>
<proteinExistence type="predicted"/>
<evidence type="ECO:0000313" key="2">
    <source>
        <dbReference type="EMBL" id="OOK75768.1"/>
    </source>
</evidence>
<evidence type="ECO:0000313" key="3">
    <source>
        <dbReference type="Proteomes" id="UP000189229"/>
    </source>
</evidence>
<dbReference type="Proteomes" id="UP000189229">
    <property type="component" value="Unassembled WGS sequence"/>
</dbReference>
<protein>
    <submittedName>
        <fullName evidence="2">Uncharacterized protein</fullName>
    </submittedName>
</protein>